<dbReference type="AlphaFoldDB" id="A0A9W4GN97"/>
<evidence type="ECO:0000256" key="1">
    <source>
        <dbReference type="SAM" id="Phobius"/>
    </source>
</evidence>
<keyword evidence="3" id="KW-1185">Reference proteome</keyword>
<keyword evidence="1" id="KW-0472">Membrane</keyword>
<dbReference type="EMBL" id="CAJSLV010000002">
    <property type="protein sequence ID" value="CAG6391108.1"/>
    <property type="molecule type" value="Genomic_DNA"/>
</dbReference>
<evidence type="ECO:0000313" key="2">
    <source>
        <dbReference type="EMBL" id="CAG6391108.1"/>
    </source>
</evidence>
<proteinExistence type="predicted"/>
<organism evidence="2 3">
    <name type="scientific">Actinacidiphila cocklensis</name>
    <dbReference type="NCBI Taxonomy" id="887465"/>
    <lineage>
        <taxon>Bacteria</taxon>
        <taxon>Bacillati</taxon>
        <taxon>Actinomycetota</taxon>
        <taxon>Actinomycetes</taxon>
        <taxon>Kitasatosporales</taxon>
        <taxon>Streptomycetaceae</taxon>
        <taxon>Actinacidiphila</taxon>
    </lineage>
</organism>
<evidence type="ECO:0008006" key="4">
    <source>
        <dbReference type="Google" id="ProtNLM"/>
    </source>
</evidence>
<accession>A0A9W4GN97</accession>
<comment type="caution">
    <text evidence="2">The sequence shown here is derived from an EMBL/GenBank/DDBJ whole genome shotgun (WGS) entry which is preliminary data.</text>
</comment>
<evidence type="ECO:0000313" key="3">
    <source>
        <dbReference type="Proteomes" id="UP001152519"/>
    </source>
</evidence>
<protein>
    <recommendedName>
        <fullName evidence="4">Cytochrome C oxidase subunit I</fullName>
    </recommendedName>
</protein>
<feature type="transmembrane region" description="Helical" evidence="1">
    <location>
        <begin position="90"/>
        <end position="112"/>
    </location>
</feature>
<keyword evidence="1" id="KW-0812">Transmembrane</keyword>
<reference evidence="2" key="1">
    <citation type="submission" date="2021-05" db="EMBL/GenBank/DDBJ databases">
        <authorList>
            <person name="Arsene-Ploetze F."/>
        </authorList>
    </citation>
    <scope>NUCLEOTIDE SEQUENCE</scope>
    <source>
        <strain evidence="2">DSM 42138</strain>
    </source>
</reference>
<sequence>MTADNESRRGLEQMAEYLLWNAEVEEARRRADTFVSHLPWLTTSQRDDVERVYVADRVTASRTMLQRNCDRAAELRGEYGERYQVLKRRCVAAVLLCVAAAVGLAAGLVLLLS</sequence>
<keyword evidence="1" id="KW-1133">Transmembrane helix</keyword>
<dbReference type="RefSeq" id="WP_251484454.1">
    <property type="nucleotide sequence ID" value="NZ_CAJSLV010000002.1"/>
</dbReference>
<gene>
    <name evidence="2" type="ORF">SCOCK_100174</name>
</gene>
<dbReference type="Proteomes" id="UP001152519">
    <property type="component" value="Unassembled WGS sequence"/>
</dbReference>
<name>A0A9W4GN97_9ACTN</name>